<keyword evidence="2" id="KW-1185">Reference proteome</keyword>
<reference evidence="1" key="1">
    <citation type="submission" date="2023-04" db="EMBL/GenBank/DDBJ databases">
        <title>A chromosome-level genome assembly of the parasitoid wasp Eretmocerus hayati.</title>
        <authorList>
            <person name="Zhong Y."/>
            <person name="Liu S."/>
            <person name="Liu Y."/>
        </authorList>
    </citation>
    <scope>NUCLEOTIDE SEQUENCE</scope>
    <source>
        <strain evidence="1">ZJU_SS_LIU_2023</strain>
    </source>
</reference>
<proteinExistence type="predicted"/>
<organism evidence="1 2">
    <name type="scientific">Eretmocerus hayati</name>
    <dbReference type="NCBI Taxonomy" id="131215"/>
    <lineage>
        <taxon>Eukaryota</taxon>
        <taxon>Metazoa</taxon>
        <taxon>Ecdysozoa</taxon>
        <taxon>Arthropoda</taxon>
        <taxon>Hexapoda</taxon>
        <taxon>Insecta</taxon>
        <taxon>Pterygota</taxon>
        <taxon>Neoptera</taxon>
        <taxon>Endopterygota</taxon>
        <taxon>Hymenoptera</taxon>
        <taxon>Apocrita</taxon>
        <taxon>Proctotrupomorpha</taxon>
        <taxon>Chalcidoidea</taxon>
        <taxon>Aphelinidae</taxon>
        <taxon>Aphelininae</taxon>
        <taxon>Eretmocerus</taxon>
    </lineage>
</organism>
<gene>
    <name evidence="1" type="ORF">QAD02_009038</name>
</gene>
<sequence>MKGEERRLVHSLQKIDQLLSSDQWKPISRKDSTESSKLRSQGNRLYNSLKDMQYSDQIVHHAEILILYTRAAAFAHSDSLELALALGNRSALLCHLGRYEDCIVDIDRALLLPISDSLKTKYLVRKVECQAALGKIEVEETCEETKILLQNLDIDIEEKKDLVLKLVQAMIRFNKKEFEPSHVVWKFEETSTGRKFSKNLSAEVPDASIALQINYESSAFGRHVKADREIIPGEVLFAGRPYVSLPMESRSYSHCSHCLSFLWSGLPCPGCTLAVYCGEACMIEARQMYHEIECLVAGRARRKRECGNAGRLLALRILLMAIREFDGDVQGLRKEFEAIDVHRDHRTKGFSDNHSVFVNNYKSIYSLSHNMTKKAKENLNWVSEDSAVLLYLLARYTKVFRKYFDYDERALATNDTALFIGKLLSRYQHIVLINASSVVKDAGTEVSTDWNWIIPQEESSVGLYLTSFLSLLNHSCHPNVAKCEAADHQSLLYAIRPIAKDEQIFISYGPMYFEMSHAERQKLLTRFHFECNCVACEKNWPVFKDIIQRNTVYCSLSRSAIDATLQAQKKCNKIFESLRDGSFDGNSDTVEDLAHAIMLTTKYTQLPNDWYATIITTLIAVFTKMFGYIIGESPLCS</sequence>
<dbReference type="Proteomes" id="UP001239111">
    <property type="component" value="Chromosome 4"/>
</dbReference>
<evidence type="ECO:0000313" key="2">
    <source>
        <dbReference type="Proteomes" id="UP001239111"/>
    </source>
</evidence>
<name>A0ACC2N9L2_9HYME</name>
<accession>A0ACC2N9L2</accession>
<protein>
    <submittedName>
        <fullName evidence="1">Uncharacterized protein</fullName>
    </submittedName>
</protein>
<evidence type="ECO:0000313" key="1">
    <source>
        <dbReference type="EMBL" id="KAJ8667376.1"/>
    </source>
</evidence>
<dbReference type="EMBL" id="CM056744">
    <property type="protein sequence ID" value="KAJ8667376.1"/>
    <property type="molecule type" value="Genomic_DNA"/>
</dbReference>
<comment type="caution">
    <text evidence="1">The sequence shown here is derived from an EMBL/GenBank/DDBJ whole genome shotgun (WGS) entry which is preliminary data.</text>
</comment>